<evidence type="ECO:0000313" key="3">
    <source>
        <dbReference type="Proteomes" id="UP000634136"/>
    </source>
</evidence>
<reference evidence="2" key="1">
    <citation type="submission" date="2020-09" db="EMBL/GenBank/DDBJ databases">
        <title>Genome-Enabled Discovery of Anthraquinone Biosynthesis in Senna tora.</title>
        <authorList>
            <person name="Kang S.-H."/>
            <person name="Pandey R.P."/>
            <person name="Lee C.-M."/>
            <person name="Sim J.-S."/>
            <person name="Jeong J.-T."/>
            <person name="Choi B.-S."/>
            <person name="Jung M."/>
            <person name="Ginzburg D."/>
            <person name="Zhao K."/>
            <person name="Won S.Y."/>
            <person name="Oh T.-J."/>
            <person name="Yu Y."/>
            <person name="Kim N.-H."/>
            <person name="Lee O.R."/>
            <person name="Lee T.-H."/>
            <person name="Bashyal P."/>
            <person name="Kim T.-S."/>
            <person name="Lee W.-H."/>
            <person name="Kawkins C."/>
            <person name="Kim C.-K."/>
            <person name="Kim J.S."/>
            <person name="Ahn B.O."/>
            <person name="Rhee S.Y."/>
            <person name="Sohng J.K."/>
        </authorList>
    </citation>
    <scope>NUCLEOTIDE SEQUENCE</scope>
    <source>
        <tissue evidence="2">Leaf</tissue>
    </source>
</reference>
<comment type="caution">
    <text evidence="2">The sequence shown here is derived from an EMBL/GenBank/DDBJ whole genome shotgun (WGS) entry which is preliminary data.</text>
</comment>
<accession>A0A834SM05</accession>
<evidence type="ECO:0000256" key="1">
    <source>
        <dbReference type="SAM" id="MobiDB-lite"/>
    </source>
</evidence>
<organism evidence="2 3">
    <name type="scientific">Senna tora</name>
    <dbReference type="NCBI Taxonomy" id="362788"/>
    <lineage>
        <taxon>Eukaryota</taxon>
        <taxon>Viridiplantae</taxon>
        <taxon>Streptophyta</taxon>
        <taxon>Embryophyta</taxon>
        <taxon>Tracheophyta</taxon>
        <taxon>Spermatophyta</taxon>
        <taxon>Magnoliopsida</taxon>
        <taxon>eudicotyledons</taxon>
        <taxon>Gunneridae</taxon>
        <taxon>Pentapetalae</taxon>
        <taxon>rosids</taxon>
        <taxon>fabids</taxon>
        <taxon>Fabales</taxon>
        <taxon>Fabaceae</taxon>
        <taxon>Caesalpinioideae</taxon>
        <taxon>Cassia clade</taxon>
        <taxon>Senna</taxon>
    </lineage>
</organism>
<protein>
    <submittedName>
        <fullName evidence="2">Uncharacterized protein</fullName>
    </submittedName>
</protein>
<gene>
    <name evidence="2" type="ORF">G2W53_039126</name>
</gene>
<proteinExistence type="predicted"/>
<sequence length="249" mass="27990">MGAPSRLPDLANRTGEMDDWIFKGSASSQVVLDIPPRVVVMNINSTAEGDVDEPASKRALVESVTFAGVSRPQGRSIGLRLLLKRKLRLLKERRCCGADMLSPGDLNFWAADPREASPFAFVAPDSFPVNMDGRLSRARDTSAMDFLFKDLVALCKERDELTVSLQTKDSVLRRMQRRSSSNDIKRWRVQKKGDGDGLTSMGSTMESGEEVKRPMGASNQDDETMGLWDGERMRRVRRRREKSLRVLRQ</sequence>
<feature type="region of interest" description="Disordered" evidence="1">
    <location>
        <begin position="189"/>
        <end position="234"/>
    </location>
</feature>
<dbReference type="AlphaFoldDB" id="A0A834SM05"/>
<name>A0A834SM05_9FABA</name>
<dbReference type="Proteomes" id="UP000634136">
    <property type="component" value="Unassembled WGS sequence"/>
</dbReference>
<evidence type="ECO:0000313" key="2">
    <source>
        <dbReference type="EMBL" id="KAF7806965.1"/>
    </source>
</evidence>
<keyword evidence="3" id="KW-1185">Reference proteome</keyword>
<dbReference type="EMBL" id="JAAIUW010000012">
    <property type="protein sequence ID" value="KAF7806965.1"/>
    <property type="molecule type" value="Genomic_DNA"/>
</dbReference>